<evidence type="ECO:0000313" key="3">
    <source>
        <dbReference type="EMBL" id="PYE86379.1"/>
    </source>
</evidence>
<dbReference type="EMBL" id="QJTF01000026">
    <property type="protein sequence ID" value="PYE86379.1"/>
    <property type="molecule type" value="Genomic_DNA"/>
</dbReference>
<dbReference type="RefSeq" id="WP_110754161.1">
    <property type="nucleotide sequence ID" value="NZ_QJTF01000026.1"/>
</dbReference>
<sequence length="144" mass="16273">MMKACSPVMLLVIALSAPEVAHAQETGRYTMEKTDKGYIRLDTQTGDISVCADQSGQMVCRLAPDDRRAYEDELAALDARVKRLEEQVSAYNKLPPALRDALPTDEEFEKTMGYMERFFRRFMDIVKNFDNGSDGTNDPVPNRT</sequence>
<keyword evidence="4" id="KW-1185">Reference proteome</keyword>
<name>A0A318T1B9_9HYPH</name>
<proteinExistence type="predicted"/>
<feature type="chain" id="PRO_5016320609" evidence="2">
    <location>
        <begin position="24"/>
        <end position="144"/>
    </location>
</feature>
<dbReference type="OrthoDB" id="7870871at2"/>
<dbReference type="Proteomes" id="UP000247454">
    <property type="component" value="Unassembled WGS sequence"/>
</dbReference>
<protein>
    <submittedName>
        <fullName evidence="3">Uncharacterized protein</fullName>
    </submittedName>
</protein>
<evidence type="ECO:0000256" key="2">
    <source>
        <dbReference type="SAM" id="SignalP"/>
    </source>
</evidence>
<gene>
    <name evidence="3" type="ORF">C7477_1265</name>
</gene>
<reference evidence="3 4" key="1">
    <citation type="submission" date="2018-06" db="EMBL/GenBank/DDBJ databases">
        <title>Genomic Encyclopedia of Type Strains, Phase III (KMG-III): the genomes of soil and plant-associated and newly described type strains.</title>
        <authorList>
            <person name="Whitman W."/>
        </authorList>
    </citation>
    <scope>NUCLEOTIDE SEQUENCE [LARGE SCALE GENOMIC DNA]</scope>
    <source>
        <strain evidence="3 4">ORS 1419</strain>
    </source>
</reference>
<comment type="caution">
    <text evidence="3">The sequence shown here is derived from an EMBL/GenBank/DDBJ whole genome shotgun (WGS) entry which is preliminary data.</text>
</comment>
<dbReference type="AlphaFoldDB" id="A0A318T1B9"/>
<evidence type="ECO:0000313" key="4">
    <source>
        <dbReference type="Proteomes" id="UP000247454"/>
    </source>
</evidence>
<keyword evidence="2" id="KW-0732">Signal</keyword>
<feature type="coiled-coil region" evidence="1">
    <location>
        <begin position="67"/>
        <end position="94"/>
    </location>
</feature>
<feature type="signal peptide" evidence="2">
    <location>
        <begin position="1"/>
        <end position="23"/>
    </location>
</feature>
<organism evidence="3 4">
    <name type="scientific">Phyllobacterium leguminum</name>
    <dbReference type="NCBI Taxonomy" id="314237"/>
    <lineage>
        <taxon>Bacteria</taxon>
        <taxon>Pseudomonadati</taxon>
        <taxon>Pseudomonadota</taxon>
        <taxon>Alphaproteobacteria</taxon>
        <taxon>Hyphomicrobiales</taxon>
        <taxon>Phyllobacteriaceae</taxon>
        <taxon>Phyllobacterium</taxon>
    </lineage>
</organism>
<accession>A0A318T1B9</accession>
<keyword evidence="1" id="KW-0175">Coiled coil</keyword>
<evidence type="ECO:0000256" key="1">
    <source>
        <dbReference type="SAM" id="Coils"/>
    </source>
</evidence>